<evidence type="ECO:0000313" key="2">
    <source>
        <dbReference type="Proteomes" id="UP000667802"/>
    </source>
</evidence>
<dbReference type="AlphaFoldDB" id="A0AAP5MAJ6"/>
<keyword evidence="2" id="KW-1185">Reference proteome</keyword>
<protein>
    <submittedName>
        <fullName evidence="1">Uncharacterized protein</fullName>
    </submittedName>
</protein>
<accession>A0AAP5MAJ6</accession>
<dbReference type="EMBL" id="JAALHA020000005">
    <property type="protein sequence ID" value="MDR9895684.1"/>
    <property type="molecule type" value="Genomic_DNA"/>
</dbReference>
<proteinExistence type="predicted"/>
<dbReference type="Proteomes" id="UP000667802">
    <property type="component" value="Unassembled WGS sequence"/>
</dbReference>
<dbReference type="RefSeq" id="WP_208342187.1">
    <property type="nucleotide sequence ID" value="NZ_CAWQFN010000103.1"/>
</dbReference>
<reference evidence="2" key="1">
    <citation type="journal article" date="2021" name="Science">
        <title>Hunting the eagle killer: A cyanobacterial neurotoxin causes vacuolar myelinopathy.</title>
        <authorList>
            <person name="Breinlinger S."/>
            <person name="Phillips T.J."/>
            <person name="Haram B.N."/>
            <person name="Mares J."/>
            <person name="Martinez Yerena J.A."/>
            <person name="Hrouzek P."/>
            <person name="Sobotka R."/>
            <person name="Henderson W.M."/>
            <person name="Schmieder P."/>
            <person name="Williams S.M."/>
            <person name="Lauderdale J.D."/>
            <person name="Wilde H.D."/>
            <person name="Gerrin W."/>
            <person name="Kust A."/>
            <person name="Washington J.W."/>
            <person name="Wagner C."/>
            <person name="Geier B."/>
            <person name="Liebeke M."/>
            <person name="Enke H."/>
            <person name="Niedermeyer T.H.J."/>
            <person name="Wilde S.B."/>
        </authorList>
    </citation>
    <scope>NUCLEOTIDE SEQUENCE [LARGE SCALE GENOMIC DNA]</scope>
    <source>
        <strain evidence="2">Thurmond2011</strain>
    </source>
</reference>
<comment type="caution">
    <text evidence="1">The sequence shown here is derived from an EMBL/GenBank/DDBJ whole genome shotgun (WGS) entry which is preliminary data.</text>
</comment>
<organism evidence="1 2">
    <name type="scientific">Aetokthonos hydrillicola Thurmond2011</name>
    <dbReference type="NCBI Taxonomy" id="2712845"/>
    <lineage>
        <taxon>Bacteria</taxon>
        <taxon>Bacillati</taxon>
        <taxon>Cyanobacteriota</taxon>
        <taxon>Cyanophyceae</taxon>
        <taxon>Nostocales</taxon>
        <taxon>Hapalosiphonaceae</taxon>
        <taxon>Aetokthonos</taxon>
    </lineage>
</organism>
<name>A0AAP5MAJ6_9CYAN</name>
<gene>
    <name evidence="1" type="ORF">G7B40_014060</name>
</gene>
<evidence type="ECO:0000313" key="1">
    <source>
        <dbReference type="EMBL" id="MDR9895684.1"/>
    </source>
</evidence>
<sequence length="311" mass="35522">MNITLYGLLHLVENQYNAVNVTVTTFEEQRNIYIKNAINLSLSLKKRGIPFILLTNRKEEICDQLKNLGHSNSLSVQSLNFSTKVSDGTRFYSAHFKLDVFSYFASLDNEQYVGLVDLDMISIANVPVCLKNIIQEKIPLCYDISDQVIPAYSHDVIIQDMLKVSPHTFEGRWSGGEFITGSPPFFASLDAEIRKIYPRYIEIADTLHHQSDEMPTSIALETLRRNGKYIADAGTLGIVGRFWSVPTFHEQKSFRSFQNSFLLHLPADKKFLAKVSAEQAQCPSIFIKTYNDYLFKKSVATRLRNTLKFNR</sequence>